<dbReference type="KEGG" id="grs:C7S20_09090"/>
<organism evidence="1 2">
    <name type="scientific">Christiangramia fulva</name>
    <dbReference type="NCBI Taxonomy" id="2126553"/>
    <lineage>
        <taxon>Bacteria</taxon>
        <taxon>Pseudomonadati</taxon>
        <taxon>Bacteroidota</taxon>
        <taxon>Flavobacteriia</taxon>
        <taxon>Flavobacteriales</taxon>
        <taxon>Flavobacteriaceae</taxon>
        <taxon>Christiangramia</taxon>
    </lineage>
</organism>
<accession>A0A2R3Z552</accession>
<dbReference type="OrthoDB" id="1250699at2"/>
<dbReference type="AlphaFoldDB" id="A0A2R3Z552"/>
<reference evidence="2" key="1">
    <citation type="submission" date="2018-03" db="EMBL/GenBank/DDBJ databases">
        <title>Gramella fulva sp. nov., isolated from a dry surface of tidal flat.</title>
        <authorList>
            <person name="Hwang S.H."/>
            <person name="Hwang W.M."/>
            <person name="Kang K."/>
            <person name="Ahn T.-Y."/>
        </authorList>
    </citation>
    <scope>NUCLEOTIDE SEQUENCE [LARGE SCALE GENOMIC DNA]</scope>
    <source>
        <strain evidence="2">SH35</strain>
    </source>
</reference>
<dbReference type="RefSeq" id="WP_107012191.1">
    <property type="nucleotide sequence ID" value="NZ_CP028136.1"/>
</dbReference>
<gene>
    <name evidence="1" type="ORF">C7S20_09090</name>
</gene>
<keyword evidence="2" id="KW-1185">Reference proteome</keyword>
<sequence>MKIKLLSISLLLTWIFQIGFPYAQYEIRRKECWQNFLQKKSDFRATEIQQIEWNAAMEWERKNEEFRLGGNFYDVVRITSEDDKKIIYCVADKDEDSLLRAYENYLQKNQKDKVQKLKKAGYFFQEIPQITFQKSTNIKHLFSYNSTNELETYEVISPPPELIS</sequence>
<dbReference type="EMBL" id="CP028136">
    <property type="protein sequence ID" value="AVR45413.1"/>
    <property type="molecule type" value="Genomic_DNA"/>
</dbReference>
<dbReference type="Proteomes" id="UP000241507">
    <property type="component" value="Chromosome"/>
</dbReference>
<name>A0A2R3Z552_9FLAO</name>
<evidence type="ECO:0000313" key="2">
    <source>
        <dbReference type="Proteomes" id="UP000241507"/>
    </source>
</evidence>
<proteinExistence type="predicted"/>
<protein>
    <submittedName>
        <fullName evidence="1">Uncharacterized protein</fullName>
    </submittedName>
</protein>
<evidence type="ECO:0000313" key="1">
    <source>
        <dbReference type="EMBL" id="AVR45413.1"/>
    </source>
</evidence>